<dbReference type="Gene3D" id="1.10.10.10">
    <property type="entry name" value="Winged helix-like DNA-binding domain superfamily/Winged helix DNA-binding domain"/>
    <property type="match status" value="1"/>
</dbReference>
<dbReference type="SMART" id="SM00347">
    <property type="entry name" value="HTH_MARR"/>
    <property type="match status" value="1"/>
</dbReference>
<keyword evidence="3" id="KW-1185">Reference proteome</keyword>
<evidence type="ECO:0000313" key="3">
    <source>
        <dbReference type="Proteomes" id="UP001210865"/>
    </source>
</evidence>
<dbReference type="RefSeq" id="WP_270076940.1">
    <property type="nucleotide sequence ID" value="NZ_CP115174.1"/>
</dbReference>
<protein>
    <submittedName>
        <fullName evidence="2">MarR family transcriptional regulator</fullName>
    </submittedName>
</protein>
<gene>
    <name evidence="2" type="ORF">PBT88_19450</name>
</gene>
<dbReference type="PROSITE" id="PS50995">
    <property type="entry name" value="HTH_MARR_2"/>
    <property type="match status" value="1"/>
</dbReference>
<dbReference type="Proteomes" id="UP001210865">
    <property type="component" value="Chromosome"/>
</dbReference>
<dbReference type="InterPro" id="IPR036388">
    <property type="entry name" value="WH-like_DNA-bd_sf"/>
</dbReference>
<dbReference type="SUPFAM" id="SSF46785">
    <property type="entry name" value="Winged helix' DNA-binding domain"/>
    <property type="match status" value="1"/>
</dbReference>
<accession>A0ABY7NM35</accession>
<dbReference type="Pfam" id="PF01047">
    <property type="entry name" value="MarR"/>
    <property type="match status" value="1"/>
</dbReference>
<evidence type="ECO:0000313" key="2">
    <source>
        <dbReference type="EMBL" id="WBO22292.1"/>
    </source>
</evidence>
<reference evidence="2 3" key="1">
    <citation type="submission" date="2022-12" db="EMBL/GenBank/DDBJ databases">
        <title>Sphingomonas abieness sp. nov., an endophytic bacterium isolated from Abies koreana.</title>
        <authorList>
            <person name="Jiang L."/>
            <person name="Lee J."/>
        </authorList>
    </citation>
    <scope>NUCLEOTIDE SEQUENCE [LARGE SCALE GENOMIC DNA]</scope>
    <source>
        <strain evidence="3">PAMB 00755</strain>
    </source>
</reference>
<sequence>MNDLAAMARRHASTEAASLTLRQIAMLGIICDETPPGSTGDIAKMLGVRKPVVSRATRALEKAGLATSRQDPVDGRLRIMSPTAAGIRLRKSFRDNAR</sequence>
<feature type="domain" description="HTH marR-type" evidence="1">
    <location>
        <begin position="1"/>
        <end position="98"/>
    </location>
</feature>
<dbReference type="InterPro" id="IPR036390">
    <property type="entry name" value="WH_DNA-bd_sf"/>
</dbReference>
<evidence type="ECO:0000259" key="1">
    <source>
        <dbReference type="PROSITE" id="PS50995"/>
    </source>
</evidence>
<proteinExistence type="predicted"/>
<name>A0ABY7NM35_9SPHN</name>
<organism evidence="2 3">
    <name type="scientific">Sphingomonas abietis</name>
    <dbReference type="NCBI Taxonomy" id="3012344"/>
    <lineage>
        <taxon>Bacteria</taxon>
        <taxon>Pseudomonadati</taxon>
        <taxon>Pseudomonadota</taxon>
        <taxon>Alphaproteobacteria</taxon>
        <taxon>Sphingomonadales</taxon>
        <taxon>Sphingomonadaceae</taxon>
        <taxon>Sphingomonas</taxon>
    </lineage>
</organism>
<dbReference type="InterPro" id="IPR000835">
    <property type="entry name" value="HTH_MarR-typ"/>
</dbReference>
<dbReference type="EMBL" id="CP115174">
    <property type="protein sequence ID" value="WBO22292.1"/>
    <property type="molecule type" value="Genomic_DNA"/>
</dbReference>